<gene>
    <name evidence="5" type="ORF">C4H11_13620</name>
</gene>
<evidence type="ECO:0000256" key="1">
    <source>
        <dbReference type="ARBA" id="ARBA00022723"/>
    </source>
</evidence>
<feature type="domain" description="4Fe-4S ferredoxin-type" evidence="4">
    <location>
        <begin position="216"/>
        <end position="245"/>
    </location>
</feature>
<dbReference type="InterPro" id="IPR047964">
    <property type="entry name" value="EFR1-like"/>
</dbReference>
<name>A0ABN5ILN6_9BACE</name>
<evidence type="ECO:0000259" key="4">
    <source>
        <dbReference type="PROSITE" id="PS51379"/>
    </source>
</evidence>
<evidence type="ECO:0000313" key="5">
    <source>
        <dbReference type="EMBL" id="AVM53807.1"/>
    </source>
</evidence>
<sequence length="258" mass="28919">MIYYFSATGNSKYVAERIGKALGEEVCSIERSPATIKFRDNEVIGLVAPTNWLGVSLPAREFLMKTQFTTAKNNYIFYVSTFGLLPGASGEDARRLFAGRGITLNASFSIHMPENFTPIFSANHKKYIARIIEMAETRIDRVIGQVRNRVTGNHTCIRLPYIMRRIMSVLLSYEQQTKRFRVDENKCIGCALCEKKCPVQAITMVPNANAQSPTDRHPVWTKEKCAICLGCLHRCPKNAINYGASAGHGQYLNPKTTV</sequence>
<dbReference type="SUPFAM" id="SSF54862">
    <property type="entry name" value="4Fe-4S ferredoxins"/>
    <property type="match status" value="1"/>
</dbReference>
<dbReference type="NCBIfam" id="NF038196">
    <property type="entry name" value="ferrodoxin_EFR1"/>
    <property type="match status" value="1"/>
</dbReference>
<dbReference type="EMBL" id="CP027231">
    <property type="protein sequence ID" value="AVM53807.1"/>
    <property type="molecule type" value="Genomic_DNA"/>
</dbReference>
<dbReference type="Gene3D" id="3.30.70.20">
    <property type="match status" value="1"/>
</dbReference>
<dbReference type="Pfam" id="PF00037">
    <property type="entry name" value="Fer4"/>
    <property type="match status" value="1"/>
</dbReference>
<dbReference type="InterPro" id="IPR017900">
    <property type="entry name" value="4Fe4S_Fe_S_CS"/>
</dbReference>
<evidence type="ECO:0000256" key="2">
    <source>
        <dbReference type="ARBA" id="ARBA00023004"/>
    </source>
</evidence>
<keyword evidence="6" id="KW-1185">Reference proteome</keyword>
<dbReference type="Pfam" id="PF12724">
    <property type="entry name" value="Flavodoxin_5"/>
    <property type="match status" value="1"/>
</dbReference>
<keyword evidence="2" id="KW-0408">Iron</keyword>
<dbReference type="Gene3D" id="3.40.50.360">
    <property type="match status" value="1"/>
</dbReference>
<keyword evidence="3" id="KW-0411">Iron-sulfur</keyword>
<dbReference type="InterPro" id="IPR029039">
    <property type="entry name" value="Flavoprotein-like_sf"/>
</dbReference>
<keyword evidence="1" id="KW-0479">Metal-binding</keyword>
<proteinExistence type="predicted"/>
<dbReference type="PROSITE" id="PS00198">
    <property type="entry name" value="4FE4S_FER_1"/>
    <property type="match status" value="2"/>
</dbReference>
<evidence type="ECO:0000313" key="6">
    <source>
        <dbReference type="Proteomes" id="UP000238304"/>
    </source>
</evidence>
<dbReference type="RefSeq" id="WP_106042820.1">
    <property type="nucleotide sequence ID" value="NZ_CALHZC010000042.1"/>
</dbReference>
<dbReference type="SUPFAM" id="SSF52218">
    <property type="entry name" value="Flavoproteins"/>
    <property type="match status" value="1"/>
</dbReference>
<reference evidence="5 6" key="1">
    <citation type="submission" date="2018-02" db="EMBL/GenBank/DDBJ databases">
        <authorList>
            <person name="Holder M.E."/>
            <person name="Ajami N.J."/>
            <person name="Petrosino J.F."/>
        </authorList>
    </citation>
    <scope>NUCLEOTIDE SEQUENCE [LARGE SCALE GENOMIC DNA]</scope>
    <source>
        <strain evidence="5 6">ATCC 33285</strain>
    </source>
</reference>
<dbReference type="PANTHER" id="PTHR43122:SF1">
    <property type="entry name" value="IRON-SULFUR-BINDING PROTEIN"/>
    <property type="match status" value="1"/>
</dbReference>
<feature type="domain" description="4Fe-4S ferredoxin-type" evidence="4">
    <location>
        <begin position="178"/>
        <end position="207"/>
    </location>
</feature>
<dbReference type="PROSITE" id="PS51379">
    <property type="entry name" value="4FE4S_FER_2"/>
    <property type="match status" value="2"/>
</dbReference>
<evidence type="ECO:0000256" key="3">
    <source>
        <dbReference type="ARBA" id="ARBA00023014"/>
    </source>
</evidence>
<dbReference type="Proteomes" id="UP000238304">
    <property type="component" value="Chromosome"/>
</dbReference>
<organism evidence="5 6">
    <name type="scientific">Bacteroides zoogleoformans</name>
    <dbReference type="NCBI Taxonomy" id="28119"/>
    <lineage>
        <taxon>Bacteria</taxon>
        <taxon>Pseudomonadati</taxon>
        <taxon>Bacteroidota</taxon>
        <taxon>Bacteroidia</taxon>
        <taxon>Bacteroidales</taxon>
        <taxon>Bacteroidaceae</taxon>
        <taxon>Bacteroides</taxon>
    </lineage>
</organism>
<dbReference type="InterPro" id="IPR026816">
    <property type="entry name" value="Flavodoxin_dom"/>
</dbReference>
<dbReference type="InterPro" id="IPR017896">
    <property type="entry name" value="4Fe4S_Fe-S-bd"/>
</dbReference>
<accession>A0ABN5ILN6</accession>
<protein>
    <submittedName>
        <fullName evidence="5">4Fe-4S ferredoxin</fullName>
    </submittedName>
</protein>
<dbReference type="PANTHER" id="PTHR43122">
    <property type="entry name" value="FERREDOXIN SUBUNIT OF PYRUVATE:FLAVODOXIN OXIDOREDUCTASE-RELATED"/>
    <property type="match status" value="1"/>
</dbReference>